<name>A0A0S4MX46_9BACT</name>
<accession>A0A0S4MX46</accession>
<keyword evidence="2" id="KW-1185">Reference proteome</keyword>
<reference evidence="2" key="1">
    <citation type="submission" date="2015-11" db="EMBL/GenBank/DDBJ databases">
        <authorList>
            <person name="Varghese N."/>
        </authorList>
    </citation>
    <scope>NUCLEOTIDE SEQUENCE [LARGE SCALE GENOMIC DNA]</scope>
</reference>
<proteinExistence type="predicted"/>
<dbReference type="AlphaFoldDB" id="A0A0S4MX46"/>
<dbReference type="OrthoDB" id="9809597at2"/>
<evidence type="ECO:0000313" key="2">
    <source>
        <dbReference type="Proteomes" id="UP000320623"/>
    </source>
</evidence>
<protein>
    <submittedName>
        <fullName evidence="1">Uncharacterized protein</fullName>
    </submittedName>
</protein>
<dbReference type="EMBL" id="FAOO01000004">
    <property type="protein sequence ID" value="CUU03518.1"/>
    <property type="molecule type" value="Genomic_DNA"/>
</dbReference>
<dbReference type="RefSeq" id="WP_140944552.1">
    <property type="nucleotide sequence ID" value="NZ_FAOO01000004.1"/>
</dbReference>
<sequence>MKNEVVKKSVVLNFNEVKFEVKKCPVCGEEMLHLRRCCGDNEVWRCESCNYVEREVDEKIWYYYIWAK</sequence>
<dbReference type="STRING" id="1643428.GCA_001442855_00750"/>
<evidence type="ECO:0000313" key="1">
    <source>
        <dbReference type="EMBL" id="CUU03518.1"/>
    </source>
</evidence>
<dbReference type="Proteomes" id="UP000320623">
    <property type="component" value="Unassembled WGS sequence"/>
</dbReference>
<gene>
    <name evidence="1" type="ORF">JGI1_00771</name>
</gene>
<organism evidence="1 2">
    <name type="scientific">Candidatus Thermokryptus mobilis</name>
    <dbReference type="NCBI Taxonomy" id="1643428"/>
    <lineage>
        <taxon>Bacteria</taxon>
        <taxon>Pseudomonadati</taxon>
        <taxon>Candidatus Kryptoniota</taxon>
        <taxon>Candidatus Thermokryptus</taxon>
    </lineage>
</organism>